<evidence type="ECO:0000313" key="1">
    <source>
        <dbReference type="EMBL" id="GJM55081.1"/>
    </source>
</evidence>
<keyword evidence="2" id="KW-1185">Reference proteome</keyword>
<name>A0AAV5B2P9_9ACTN</name>
<dbReference type="Proteomes" id="UP001055025">
    <property type="component" value="Unassembled WGS sequence"/>
</dbReference>
<accession>A0AAV5B2P9</accession>
<evidence type="ECO:0000313" key="2">
    <source>
        <dbReference type="Proteomes" id="UP001055025"/>
    </source>
</evidence>
<reference evidence="1" key="1">
    <citation type="journal article" date="2022" name="Int. J. Syst. Evol. Microbiol.">
        <title>Granulimonas faecalis gen. nov., sp. nov., and Leptogranulimonas caecicola gen. nov., sp. nov., novel lactate-producing Atopobiaceae bacteria isolated from mouse intestines, and an emended description of the family Atopobiaceae.</title>
        <authorList>
            <person name="Morinaga K."/>
            <person name="Kusada H."/>
            <person name="Sakamoto S."/>
            <person name="Murakami T."/>
            <person name="Toyoda A."/>
            <person name="Mori H."/>
            <person name="Meng X.Y."/>
            <person name="Takashino M."/>
            <person name="Murotomi K."/>
            <person name="Tamaki H."/>
        </authorList>
    </citation>
    <scope>NUCLEOTIDE SEQUENCE</scope>
    <source>
        <strain evidence="1">OPF53</strain>
    </source>
</reference>
<sequence length="113" mass="12225">MTARERALAAHWGPMCRDDMRAQYQIMFSERGAVSYPLPQCALAVGDGAAERAARKALVMAMGYPPSIRFRSPHHALVSFRKAVDLCPNPAGRAVLRLNGEALGDVCKLKSGA</sequence>
<proteinExistence type="predicted"/>
<comment type="caution">
    <text evidence="1">The sequence shown here is derived from an EMBL/GenBank/DDBJ whole genome shotgun (WGS) entry which is preliminary data.</text>
</comment>
<protein>
    <submittedName>
        <fullName evidence="1">Uncharacterized protein</fullName>
    </submittedName>
</protein>
<gene>
    <name evidence="1" type="ORF">ATOP_07360</name>
</gene>
<dbReference type="EMBL" id="BQKC01000001">
    <property type="protein sequence ID" value="GJM55081.1"/>
    <property type="molecule type" value="Genomic_DNA"/>
</dbReference>
<organism evidence="1 2">
    <name type="scientific">Granulimonas faecalis</name>
    <dbReference type="NCBI Taxonomy" id="2894155"/>
    <lineage>
        <taxon>Bacteria</taxon>
        <taxon>Bacillati</taxon>
        <taxon>Actinomycetota</taxon>
        <taxon>Coriobacteriia</taxon>
        <taxon>Coriobacteriales</taxon>
        <taxon>Kribbibacteriaceae</taxon>
        <taxon>Granulimonas</taxon>
    </lineage>
</organism>
<dbReference type="AlphaFoldDB" id="A0AAV5B2P9"/>